<dbReference type="Proteomes" id="UP001357485">
    <property type="component" value="Unassembled WGS sequence"/>
</dbReference>
<dbReference type="EMBL" id="JAVRRA010002450">
    <property type="protein sequence ID" value="KAK5277741.1"/>
    <property type="molecule type" value="Genomic_DNA"/>
</dbReference>
<organism evidence="1 2">
    <name type="scientific">Cryomyces antarcticus</name>
    <dbReference type="NCBI Taxonomy" id="329879"/>
    <lineage>
        <taxon>Eukaryota</taxon>
        <taxon>Fungi</taxon>
        <taxon>Dikarya</taxon>
        <taxon>Ascomycota</taxon>
        <taxon>Pezizomycotina</taxon>
        <taxon>Dothideomycetes</taxon>
        <taxon>Dothideomycetes incertae sedis</taxon>
        <taxon>Cryomyces</taxon>
    </lineage>
</organism>
<evidence type="ECO:0000313" key="1">
    <source>
        <dbReference type="EMBL" id="KAK5277741.1"/>
    </source>
</evidence>
<name>A0ABR0M2Z2_9PEZI</name>
<protein>
    <submittedName>
        <fullName evidence="1">Uncharacterized protein</fullName>
    </submittedName>
</protein>
<reference evidence="1 2" key="1">
    <citation type="submission" date="2023-08" db="EMBL/GenBank/DDBJ databases">
        <title>Black Yeasts Isolated from many extreme environments.</title>
        <authorList>
            <person name="Coleine C."/>
            <person name="Stajich J.E."/>
            <person name="Selbmann L."/>
        </authorList>
    </citation>
    <scope>NUCLEOTIDE SEQUENCE [LARGE SCALE GENOMIC DNA]</scope>
    <source>
        <strain evidence="1 2">CCFEE 536</strain>
    </source>
</reference>
<sequence>LIPPVTTPLLAHLDTLALQHPLANYEDSVLAFLHALLASQPAPLLTQLEAGQVEGLTRQETEALKARAGFGG</sequence>
<comment type="caution">
    <text evidence="1">The sequence shown here is derived from an EMBL/GenBank/DDBJ whole genome shotgun (WGS) entry which is preliminary data.</text>
</comment>
<gene>
    <name evidence="1" type="ORF">LTR16_009406</name>
</gene>
<proteinExistence type="predicted"/>
<keyword evidence="2" id="KW-1185">Reference proteome</keyword>
<accession>A0ABR0M2Z2</accession>
<feature type="non-terminal residue" evidence="1">
    <location>
        <position position="1"/>
    </location>
</feature>
<evidence type="ECO:0000313" key="2">
    <source>
        <dbReference type="Proteomes" id="UP001357485"/>
    </source>
</evidence>